<evidence type="ECO:0000313" key="6">
    <source>
        <dbReference type="Proteomes" id="UP000199608"/>
    </source>
</evidence>
<dbReference type="EMBL" id="FNLL01000003">
    <property type="protein sequence ID" value="SDT98716.1"/>
    <property type="molecule type" value="Genomic_DNA"/>
</dbReference>
<accession>A0A1H2EU79</accession>
<keyword evidence="6" id="KW-1185">Reference proteome</keyword>
<reference evidence="6" key="1">
    <citation type="submission" date="2016-10" db="EMBL/GenBank/DDBJ databases">
        <authorList>
            <person name="Varghese N."/>
            <person name="Submissions S."/>
        </authorList>
    </citation>
    <scope>NUCLEOTIDE SEQUENCE [LARGE SCALE GENOMIC DNA]</scope>
    <source>
        <strain evidence="6">DSM 3384</strain>
    </source>
</reference>
<dbReference type="CDD" id="cd06464">
    <property type="entry name" value="ACD_sHsps-like"/>
    <property type="match status" value="1"/>
</dbReference>
<evidence type="ECO:0000259" key="4">
    <source>
        <dbReference type="PROSITE" id="PS51203"/>
    </source>
</evidence>
<sequence length="142" mass="16461">MKLVRYNPFNEPAFWGNSFNDFFNDSFFKSKTNGSWYPAVDILNEKDTVVLNVELPGLKKEDICVNIEDRVLTIKGEKKLEGEEKKDGYYRKERSYGSFKRSFSLSDDILIDEVVADYKDGVLKLTLKKNTAKEEVKQITIN</sequence>
<dbReference type="PANTHER" id="PTHR11527">
    <property type="entry name" value="HEAT-SHOCK PROTEIN 20 FAMILY MEMBER"/>
    <property type="match status" value="1"/>
</dbReference>
<dbReference type="PROSITE" id="PS51203">
    <property type="entry name" value="CS"/>
    <property type="match status" value="1"/>
</dbReference>
<dbReference type="AlphaFoldDB" id="A0A1H2EU79"/>
<dbReference type="Proteomes" id="UP000199608">
    <property type="component" value="Unassembled WGS sequence"/>
</dbReference>
<dbReference type="InterPro" id="IPR008978">
    <property type="entry name" value="HSP20-like_chaperone"/>
</dbReference>
<feature type="domain" description="CS" evidence="4">
    <location>
        <begin position="29"/>
        <end position="140"/>
    </location>
</feature>
<dbReference type="InterPro" id="IPR031107">
    <property type="entry name" value="Small_HSP"/>
</dbReference>
<dbReference type="InterPro" id="IPR007052">
    <property type="entry name" value="CS_dom"/>
</dbReference>
<dbReference type="PROSITE" id="PS01031">
    <property type="entry name" value="SHSP"/>
    <property type="match status" value="1"/>
</dbReference>
<evidence type="ECO:0000256" key="1">
    <source>
        <dbReference type="PROSITE-ProRule" id="PRU00285"/>
    </source>
</evidence>
<proteinExistence type="inferred from homology"/>
<evidence type="ECO:0000313" key="5">
    <source>
        <dbReference type="EMBL" id="SDT98716.1"/>
    </source>
</evidence>
<gene>
    <name evidence="5" type="ORF">SAMN04487931_103361</name>
</gene>
<dbReference type="Gene3D" id="2.60.40.790">
    <property type="match status" value="1"/>
</dbReference>
<feature type="domain" description="SHSP" evidence="3">
    <location>
        <begin position="31"/>
        <end position="142"/>
    </location>
</feature>
<name>A0A1H2EU79_9BACT</name>
<dbReference type="Pfam" id="PF00011">
    <property type="entry name" value="HSP20"/>
    <property type="match status" value="1"/>
</dbReference>
<organism evidence="5 6">
    <name type="scientific">Desulfobacula phenolica</name>
    <dbReference type="NCBI Taxonomy" id="90732"/>
    <lineage>
        <taxon>Bacteria</taxon>
        <taxon>Pseudomonadati</taxon>
        <taxon>Thermodesulfobacteriota</taxon>
        <taxon>Desulfobacteria</taxon>
        <taxon>Desulfobacterales</taxon>
        <taxon>Desulfobacteraceae</taxon>
        <taxon>Desulfobacula</taxon>
    </lineage>
</organism>
<protein>
    <submittedName>
        <fullName evidence="5">HSP20 family protein</fullName>
    </submittedName>
</protein>
<dbReference type="SUPFAM" id="SSF49764">
    <property type="entry name" value="HSP20-like chaperones"/>
    <property type="match status" value="1"/>
</dbReference>
<dbReference type="InterPro" id="IPR002068">
    <property type="entry name" value="A-crystallin/Hsp20_dom"/>
</dbReference>
<comment type="similarity">
    <text evidence="1 2">Belongs to the small heat shock protein (HSP20) family.</text>
</comment>
<evidence type="ECO:0000256" key="2">
    <source>
        <dbReference type="RuleBase" id="RU003616"/>
    </source>
</evidence>
<dbReference type="RefSeq" id="WP_092231933.1">
    <property type="nucleotide sequence ID" value="NZ_FNLL01000003.1"/>
</dbReference>
<evidence type="ECO:0000259" key="3">
    <source>
        <dbReference type="PROSITE" id="PS01031"/>
    </source>
</evidence>